<dbReference type="REBASE" id="19923">
    <property type="entry name" value="Ade2CPORF1156P"/>
</dbReference>
<dbReference type="KEGG" id="acp:A2cp1_1156"/>
<sequence length="1324" mass="148576">MPTLTPDAKQLLSRTVRELRARLLRDLNDEAERRYRLSIPPEKAKLPEDLRRKRERLDAWLDERARTANPKNKREMESARARFLGDAVKEAAATLLNRLVLLRHLEALGLQKPVFVTGGWNSKGYRELREFAPALLGDETEGYAAMLRLVFDELALELPGLFGDVGLTRLFAVPPATLREVVERLDDPGLEPAWTDDTTLGWVYQYWNDPEREALDAKLNAGGKIEPHEIASKTQMFTERYMVEWLLHNSLGLTWLCICNRNGWTADAEAVLSVLDARRAEWRKKREAGEVAHDALMPIEGELEEHWKYYVPQPIPDEAVASAPASIRALKLLDPACGSGHFLVIAFDLLAGMYREEARHRGEVWSDREIAEAILENNLHGIDIDPRAVQIAAAAVMLKAKRQAKDARPKRVNLVAPVLRLGNLPDDDPALMRLRREVRAETGIPEELTSRIVKALAGVDHLGSLLKVDATVDEAIADSERILRPGAQLELGGDAGKTLERSPNEVRAALHEKLEQFLRQHSGEEDLGLRLDGEQLAAGIRFTRAAREASYDVVVTNPPYQGTARISGAEYYVREYPRAVADLYAAFMERALVLARPHGIAALVTMRGWMYLAQFEELRAALLDSCDIRSLADIGTGAFGSRSMDDVISSAMVVVRRGRPDGKAIALQAAPLADASRDSGKPLRRAAALLCGQGRYEFEAGWFEAVEGRPIIYWWDKGFLARYRAAKKLGEVAPGRNGMSTQDNVRFLRKWWEVRTEDVAVTRPLLRRNGFGLARWAPYVKGAAGRQWFEPMTDVVDWERFGLAPKVFCEHLYGSYSRTIKNEPLYFRRGIAFTVIGSSFGARAHRAESVFGHMGASVFPDDIPGVLCLMNASVSKYVLSSLNPGLHFLVSDVNRLPVFEVPDSAKIYAVVEHVFIDHESGREASSEFRRPQPSEWEYAQSWAQRAVDRGPLEALPPYSPEPVPAAGIDHLSYAVGVALGRFGSKGEGVLTESRGSALPLGMLFISAALGDGSLAHAACASLRNAWVEHQAGDCADLCTWLRTGFFKHHKSVYENRPIYLPLSSAKKSFVAWVSIHRWDAQTLSNLLAEHLHPEKRRLEGELEDLRHARAKGEKSGKGKAEKRFADVSKLLEELTAFIDLVTECAERGPPPTSPDEPLRERDARYEMDLDDGVMVNSAALWPLLEPQWKDPKKWWKELATANGRKDYDWAHLAKRYFPERVEKKCVEDPSLAVAHGCFWRLHPAKAYAWELRLQDEIRQEFTIDEPGSEKARAAFLKSHADEAKAIRLKEQERRERKSRKSDPEENLSLSLESSEVEAEAEEVE</sequence>
<keyword evidence="3" id="KW-0808">Transferase</keyword>
<dbReference type="PRINTS" id="PR00507">
    <property type="entry name" value="N12N6MTFRASE"/>
</dbReference>
<evidence type="ECO:0000256" key="1">
    <source>
        <dbReference type="ARBA" id="ARBA00011900"/>
    </source>
</evidence>
<dbReference type="SUPFAM" id="SSF53335">
    <property type="entry name" value="S-adenosyl-L-methionine-dependent methyltransferases"/>
    <property type="match status" value="1"/>
</dbReference>
<evidence type="ECO:0000256" key="4">
    <source>
        <dbReference type="ARBA" id="ARBA00022691"/>
    </source>
</evidence>
<evidence type="ECO:0000313" key="9">
    <source>
        <dbReference type="Proteomes" id="UP000007089"/>
    </source>
</evidence>
<dbReference type="InterPro" id="IPR002052">
    <property type="entry name" value="DNA_methylase_N6_adenine_CS"/>
</dbReference>
<feature type="compositionally biased region" description="Acidic residues" evidence="6">
    <location>
        <begin position="1314"/>
        <end position="1324"/>
    </location>
</feature>
<feature type="domain" description="Type II methyltransferase M.TaqI-like" evidence="7">
    <location>
        <begin position="377"/>
        <end position="635"/>
    </location>
</feature>
<dbReference type="Pfam" id="PF07669">
    <property type="entry name" value="Eco57I"/>
    <property type="match status" value="1"/>
</dbReference>
<evidence type="ECO:0000256" key="3">
    <source>
        <dbReference type="ARBA" id="ARBA00022679"/>
    </source>
</evidence>
<proteinExistence type="predicted"/>
<dbReference type="InterPro" id="IPR029063">
    <property type="entry name" value="SAM-dependent_MTases_sf"/>
</dbReference>
<dbReference type="HOGENOM" id="CLU_252803_0_0_7"/>
<protein>
    <recommendedName>
        <fullName evidence="1">site-specific DNA-methyltransferase (adenine-specific)</fullName>
        <ecNumber evidence="1">2.1.1.72</ecNumber>
    </recommendedName>
</protein>
<keyword evidence="9" id="KW-1185">Reference proteome</keyword>
<dbReference type="Gene3D" id="3.40.50.150">
    <property type="entry name" value="Vaccinia Virus protein VP39"/>
    <property type="match status" value="1"/>
</dbReference>
<dbReference type="GO" id="GO:0003676">
    <property type="term" value="F:nucleic acid binding"/>
    <property type="evidence" value="ECO:0007669"/>
    <property type="project" value="InterPro"/>
</dbReference>
<comment type="catalytic activity">
    <reaction evidence="5">
        <text>a 2'-deoxyadenosine in DNA + S-adenosyl-L-methionine = an N(6)-methyl-2'-deoxyadenosine in DNA + S-adenosyl-L-homocysteine + H(+)</text>
        <dbReference type="Rhea" id="RHEA:15197"/>
        <dbReference type="Rhea" id="RHEA-COMP:12418"/>
        <dbReference type="Rhea" id="RHEA-COMP:12419"/>
        <dbReference type="ChEBI" id="CHEBI:15378"/>
        <dbReference type="ChEBI" id="CHEBI:57856"/>
        <dbReference type="ChEBI" id="CHEBI:59789"/>
        <dbReference type="ChEBI" id="CHEBI:90615"/>
        <dbReference type="ChEBI" id="CHEBI:90616"/>
        <dbReference type="EC" id="2.1.1.72"/>
    </reaction>
</comment>
<keyword evidence="2" id="KW-0489">Methyltransferase</keyword>
<accession>B8JFR3</accession>
<dbReference type="GO" id="GO:0006304">
    <property type="term" value="P:DNA modification"/>
    <property type="evidence" value="ECO:0007669"/>
    <property type="project" value="InterPro"/>
</dbReference>
<feature type="region of interest" description="Disordered" evidence="6">
    <location>
        <begin position="1287"/>
        <end position="1324"/>
    </location>
</feature>
<dbReference type="GO" id="GO:0032259">
    <property type="term" value="P:methylation"/>
    <property type="evidence" value="ECO:0007669"/>
    <property type="project" value="UniProtKB-KW"/>
</dbReference>
<dbReference type="PROSITE" id="PS00092">
    <property type="entry name" value="N6_MTASE"/>
    <property type="match status" value="1"/>
</dbReference>
<evidence type="ECO:0000256" key="6">
    <source>
        <dbReference type="SAM" id="MobiDB-lite"/>
    </source>
</evidence>
<dbReference type="GO" id="GO:0009007">
    <property type="term" value="F:site-specific DNA-methyltransferase (adenine-specific) activity"/>
    <property type="evidence" value="ECO:0007669"/>
    <property type="project" value="UniProtKB-EC"/>
</dbReference>
<dbReference type="Proteomes" id="UP000007089">
    <property type="component" value="Chromosome"/>
</dbReference>
<dbReference type="EC" id="2.1.1.72" evidence="1"/>
<dbReference type="PANTHER" id="PTHR33841">
    <property type="entry name" value="DNA METHYLTRANSFERASE YEEA-RELATED"/>
    <property type="match status" value="1"/>
</dbReference>
<dbReference type="InterPro" id="IPR011639">
    <property type="entry name" value="MethylTrfase_TaqI-like_dom"/>
</dbReference>
<organism evidence="8 9">
    <name type="scientific">Anaeromyxobacter dehalogenans (strain ATCC BAA-258 / DSM 21875 / 2CP-1)</name>
    <dbReference type="NCBI Taxonomy" id="455488"/>
    <lineage>
        <taxon>Bacteria</taxon>
        <taxon>Pseudomonadati</taxon>
        <taxon>Myxococcota</taxon>
        <taxon>Myxococcia</taxon>
        <taxon>Myxococcales</taxon>
        <taxon>Cystobacterineae</taxon>
        <taxon>Anaeromyxobacteraceae</taxon>
        <taxon>Anaeromyxobacter</taxon>
    </lineage>
</organism>
<dbReference type="InterPro" id="IPR050953">
    <property type="entry name" value="N4_N6_ade-DNA_methylase"/>
</dbReference>
<reference evidence="8" key="1">
    <citation type="submission" date="2009-01" db="EMBL/GenBank/DDBJ databases">
        <title>Complete sequence of Anaeromyxobacter dehalogenans 2CP-1.</title>
        <authorList>
            <consortium name="US DOE Joint Genome Institute"/>
            <person name="Lucas S."/>
            <person name="Copeland A."/>
            <person name="Lapidus A."/>
            <person name="Glavina del Rio T."/>
            <person name="Dalin E."/>
            <person name="Tice H."/>
            <person name="Bruce D."/>
            <person name="Goodwin L."/>
            <person name="Pitluck S."/>
            <person name="Saunders E."/>
            <person name="Brettin T."/>
            <person name="Detter J.C."/>
            <person name="Han C."/>
            <person name="Larimer F."/>
            <person name="Land M."/>
            <person name="Hauser L."/>
            <person name="Kyrpides N."/>
            <person name="Ovchinnikova G."/>
            <person name="Beliaev A.S."/>
            <person name="Richardson P."/>
        </authorList>
    </citation>
    <scope>NUCLEOTIDE SEQUENCE</scope>
    <source>
        <strain evidence="8">2CP-1</strain>
    </source>
</reference>
<dbReference type="NCBIfam" id="NF033455">
    <property type="entry name" value="BREX_6_MTaseX"/>
    <property type="match status" value="1"/>
</dbReference>
<name>B8JFR3_ANAD2</name>
<gene>
    <name evidence="8" type="ordered locus">A2cp1_1156</name>
</gene>
<dbReference type="EMBL" id="CP001359">
    <property type="protein sequence ID" value="ACL64501.1"/>
    <property type="molecule type" value="Genomic_DNA"/>
</dbReference>
<evidence type="ECO:0000256" key="2">
    <source>
        <dbReference type="ARBA" id="ARBA00022603"/>
    </source>
</evidence>
<evidence type="ECO:0000313" key="8">
    <source>
        <dbReference type="EMBL" id="ACL64501.1"/>
    </source>
</evidence>
<dbReference type="PANTHER" id="PTHR33841:SF1">
    <property type="entry name" value="DNA METHYLTRANSFERASE A"/>
    <property type="match status" value="1"/>
</dbReference>
<evidence type="ECO:0000256" key="5">
    <source>
        <dbReference type="ARBA" id="ARBA00047942"/>
    </source>
</evidence>
<keyword evidence="4" id="KW-0949">S-adenosyl-L-methionine</keyword>
<feature type="compositionally biased region" description="Basic and acidic residues" evidence="6">
    <location>
        <begin position="1287"/>
        <end position="1303"/>
    </location>
</feature>
<evidence type="ECO:0000259" key="7">
    <source>
        <dbReference type="Pfam" id="PF07669"/>
    </source>
</evidence>